<evidence type="ECO:0008006" key="4">
    <source>
        <dbReference type="Google" id="ProtNLM"/>
    </source>
</evidence>
<evidence type="ECO:0000313" key="2">
    <source>
        <dbReference type="EMBL" id="BCX68441.1"/>
    </source>
</evidence>
<organism evidence="2 3">
    <name type="scientific">Pseudomonas izuensis</name>
    <dbReference type="NCBI Taxonomy" id="2684212"/>
    <lineage>
        <taxon>Bacteria</taxon>
        <taxon>Pseudomonadati</taxon>
        <taxon>Pseudomonadota</taxon>
        <taxon>Gammaproteobacteria</taxon>
        <taxon>Pseudomonadales</taxon>
        <taxon>Pseudomonadaceae</taxon>
        <taxon>Pseudomonas</taxon>
    </lineage>
</organism>
<accession>A0ABM7RUA1</accession>
<dbReference type="EMBL" id="AP017423">
    <property type="protein sequence ID" value="BCX68441.1"/>
    <property type="molecule type" value="Genomic_DNA"/>
</dbReference>
<evidence type="ECO:0000313" key="3">
    <source>
        <dbReference type="Proteomes" id="UP000218595"/>
    </source>
</evidence>
<dbReference type="Proteomes" id="UP000218595">
    <property type="component" value="Chromosome"/>
</dbReference>
<gene>
    <name evidence="2" type="ORF">LAB08_R30830</name>
</gene>
<evidence type="ECO:0000256" key="1">
    <source>
        <dbReference type="SAM" id="SignalP"/>
    </source>
</evidence>
<sequence length="40" mass="4363">MGSIPAVILSLLRLSLSACALFPNRDPLNIDVMGIEPLRR</sequence>
<reference evidence="2 3" key="1">
    <citation type="submission" date="2016-04" db="EMBL/GenBank/DDBJ databases">
        <title>Complete genome sequence of Pseudomonas sp. LAB-08 isolated from TCE contaminated aquifer soil.</title>
        <authorList>
            <person name="Dohra H."/>
            <person name="Suzuki K."/>
            <person name="Fatma A."/>
            <person name="Inuzuka Y."/>
            <person name="Honjo M."/>
            <person name="Tashiro Y."/>
            <person name="Futamata H."/>
        </authorList>
    </citation>
    <scope>NUCLEOTIDE SEQUENCE [LARGE SCALE GENOMIC DNA]</scope>
    <source>
        <strain evidence="2 3">LAB-08</strain>
    </source>
</reference>
<proteinExistence type="predicted"/>
<name>A0ABM7RUA1_9PSED</name>
<protein>
    <recommendedName>
        <fullName evidence="4">Lipoprotein</fullName>
    </recommendedName>
</protein>
<keyword evidence="3" id="KW-1185">Reference proteome</keyword>
<feature type="chain" id="PRO_5045277259" description="Lipoprotein" evidence="1">
    <location>
        <begin position="21"/>
        <end position="40"/>
    </location>
</feature>
<feature type="signal peptide" evidence="1">
    <location>
        <begin position="1"/>
        <end position="20"/>
    </location>
</feature>
<keyword evidence="1" id="KW-0732">Signal</keyword>